<organism evidence="15 16">
    <name type="scientific">Eruca vesicaria subsp. sativa</name>
    <name type="common">Garden rocket</name>
    <name type="synonym">Eruca sativa</name>
    <dbReference type="NCBI Taxonomy" id="29727"/>
    <lineage>
        <taxon>Eukaryota</taxon>
        <taxon>Viridiplantae</taxon>
        <taxon>Streptophyta</taxon>
        <taxon>Embryophyta</taxon>
        <taxon>Tracheophyta</taxon>
        <taxon>Spermatophyta</taxon>
        <taxon>Magnoliopsida</taxon>
        <taxon>eudicotyledons</taxon>
        <taxon>Gunneridae</taxon>
        <taxon>Pentapetalae</taxon>
        <taxon>rosids</taxon>
        <taxon>malvids</taxon>
        <taxon>Brassicales</taxon>
        <taxon>Brassicaceae</taxon>
        <taxon>Brassiceae</taxon>
        <taxon>Eruca</taxon>
    </lineage>
</organism>
<dbReference type="AlphaFoldDB" id="A0ABC8LKZ4"/>
<feature type="compositionally biased region" description="Polar residues" evidence="12">
    <location>
        <begin position="12"/>
        <end position="31"/>
    </location>
</feature>
<feature type="domain" description="SIAH-type" evidence="14">
    <location>
        <begin position="104"/>
        <end position="162"/>
    </location>
</feature>
<dbReference type="InterPro" id="IPR044286">
    <property type="entry name" value="SINL_plant"/>
</dbReference>
<evidence type="ECO:0000313" key="15">
    <source>
        <dbReference type="EMBL" id="CAH8384189.1"/>
    </source>
</evidence>
<evidence type="ECO:0000256" key="8">
    <source>
        <dbReference type="ARBA" id="ARBA00022786"/>
    </source>
</evidence>
<dbReference type="EMBL" id="CAKOAT010607376">
    <property type="protein sequence ID" value="CAH8384189.1"/>
    <property type="molecule type" value="Genomic_DNA"/>
</dbReference>
<dbReference type="Gene3D" id="3.30.40.10">
    <property type="entry name" value="Zinc/RING finger domain, C3HC4 (zinc finger)"/>
    <property type="match status" value="2"/>
</dbReference>
<dbReference type="InterPro" id="IPR013010">
    <property type="entry name" value="Znf_SIAH"/>
</dbReference>
<comment type="caution">
    <text evidence="15">The sequence shown here is derived from an EMBL/GenBank/DDBJ whole genome shotgun (WGS) entry which is preliminary data.</text>
</comment>
<comment type="catalytic activity">
    <reaction evidence="1">
        <text>S-ubiquitinyl-[E2 ubiquitin-conjugating enzyme]-L-cysteine + [acceptor protein]-L-lysine = [E2 ubiquitin-conjugating enzyme]-L-cysteine + N(6)-ubiquitinyl-[acceptor protein]-L-lysine.</text>
        <dbReference type="EC" id="2.3.2.27"/>
    </reaction>
</comment>
<evidence type="ECO:0000256" key="10">
    <source>
        <dbReference type="ARBA" id="ARBA00024004"/>
    </source>
</evidence>
<evidence type="ECO:0000256" key="7">
    <source>
        <dbReference type="ARBA" id="ARBA00022771"/>
    </source>
</evidence>
<comment type="function">
    <text evidence="10">E3 ubiquitin-protein ligase that mediates ubiquitination and subsequent proteasomal degradation of target proteins. E3 ubiquitin ligases accept ubiquitin from an E2 ubiquitin-conjugating enzyme in the form of a thioester and then directly transfers the ubiquitin to targeted substrates. It probably triggers the ubiquitin-mediated degradation of different substrates.</text>
</comment>
<keyword evidence="7 11" id="KW-0863">Zinc-finger</keyword>
<dbReference type="Pfam" id="PF21361">
    <property type="entry name" value="Sina_ZnF"/>
    <property type="match status" value="1"/>
</dbReference>
<evidence type="ECO:0000256" key="11">
    <source>
        <dbReference type="PROSITE-ProRule" id="PRU00455"/>
    </source>
</evidence>
<dbReference type="SUPFAM" id="SSF49599">
    <property type="entry name" value="TRAF domain-like"/>
    <property type="match status" value="1"/>
</dbReference>
<dbReference type="GO" id="GO:0008270">
    <property type="term" value="F:zinc ion binding"/>
    <property type="evidence" value="ECO:0007669"/>
    <property type="project" value="UniProtKB-KW"/>
</dbReference>
<reference evidence="15 16" key="1">
    <citation type="submission" date="2022-03" db="EMBL/GenBank/DDBJ databases">
        <authorList>
            <person name="Macdonald S."/>
            <person name="Ahmed S."/>
            <person name="Newling K."/>
        </authorList>
    </citation>
    <scope>NUCLEOTIDE SEQUENCE [LARGE SCALE GENOMIC DNA]</scope>
</reference>
<dbReference type="Proteomes" id="UP001642260">
    <property type="component" value="Unassembled WGS sequence"/>
</dbReference>
<sequence>MAALISEASGEVNGSSSSTLSIKRQRSSVSSGGDGAKKRSLMLFDSDLLDCPICYEPLSIPIFQCDNGHLACSSCCPKLSNNCPACASPIGDKRCRAMENVLESTFVPCPNAELGCTKNVSYGKESTHKRECNFSPCSCPTPGCNFTGTYKDLFVHFTSTHRRSCSLDRFTCGLSFSGQIKINNKISIIKEYTKSLLFTVHCFREPYGVNVTISCIAPAAPEVGEFSYHLSYTVDGHSMTYESQEVKRVLQVSCQTGQENFMLIPHCLLRGDLLKMKVCIKSRS</sequence>
<evidence type="ECO:0000256" key="9">
    <source>
        <dbReference type="ARBA" id="ARBA00022833"/>
    </source>
</evidence>
<evidence type="ECO:0000256" key="3">
    <source>
        <dbReference type="ARBA" id="ARBA00009119"/>
    </source>
</evidence>
<comment type="similarity">
    <text evidence="3">Belongs to the SINA (Seven in absentia) family.</text>
</comment>
<evidence type="ECO:0000256" key="6">
    <source>
        <dbReference type="ARBA" id="ARBA00022723"/>
    </source>
</evidence>
<evidence type="ECO:0000256" key="12">
    <source>
        <dbReference type="SAM" id="MobiDB-lite"/>
    </source>
</evidence>
<keyword evidence="6" id="KW-0479">Metal-binding</keyword>
<feature type="region of interest" description="Disordered" evidence="12">
    <location>
        <begin position="1"/>
        <end position="36"/>
    </location>
</feature>
<evidence type="ECO:0000256" key="4">
    <source>
        <dbReference type="ARBA" id="ARBA00012483"/>
    </source>
</evidence>
<dbReference type="EC" id="2.3.2.27" evidence="4"/>
<dbReference type="SUPFAM" id="SSF57850">
    <property type="entry name" value="RING/U-box"/>
    <property type="match status" value="1"/>
</dbReference>
<dbReference type="Pfam" id="PF21362">
    <property type="entry name" value="Sina_RING"/>
    <property type="match status" value="1"/>
</dbReference>
<dbReference type="CDD" id="cd16571">
    <property type="entry name" value="RING-HC_SIAHs"/>
    <property type="match status" value="1"/>
</dbReference>
<evidence type="ECO:0000259" key="13">
    <source>
        <dbReference type="PROSITE" id="PS50089"/>
    </source>
</evidence>
<proteinExistence type="inferred from homology"/>
<gene>
    <name evidence="15" type="ORF">ERUC_LOCUS36672</name>
</gene>
<feature type="domain" description="RING-type" evidence="13">
    <location>
        <begin position="51"/>
        <end position="86"/>
    </location>
</feature>
<evidence type="ECO:0000256" key="1">
    <source>
        <dbReference type="ARBA" id="ARBA00000900"/>
    </source>
</evidence>
<dbReference type="GO" id="GO:0061630">
    <property type="term" value="F:ubiquitin protein ligase activity"/>
    <property type="evidence" value="ECO:0007669"/>
    <property type="project" value="UniProtKB-EC"/>
</dbReference>
<keyword evidence="5" id="KW-0808">Transferase</keyword>
<keyword evidence="9" id="KW-0862">Zinc</keyword>
<dbReference type="InterPro" id="IPR001841">
    <property type="entry name" value="Znf_RING"/>
</dbReference>
<name>A0ABC8LKZ4_ERUVS</name>
<dbReference type="PANTHER" id="PTHR46632">
    <property type="entry name" value="E3 UBIQUITIN-PROTEIN LIGASE SINA-LIKE 4"/>
    <property type="match status" value="1"/>
</dbReference>
<dbReference type="PANTHER" id="PTHR46632:SF3">
    <property type="entry name" value="E3 UBIQUITIN-PROTEIN LIGASE SINA-LIKE 7-RELATED"/>
    <property type="match status" value="1"/>
</dbReference>
<dbReference type="InterPro" id="IPR049548">
    <property type="entry name" value="Sina-like_RING"/>
</dbReference>
<protein>
    <recommendedName>
        <fullName evidence="4">RING-type E3 ubiquitin transferase</fullName>
        <ecNumber evidence="4">2.3.2.27</ecNumber>
    </recommendedName>
</protein>
<evidence type="ECO:0000256" key="5">
    <source>
        <dbReference type="ARBA" id="ARBA00022679"/>
    </source>
</evidence>
<accession>A0ABC8LKZ4</accession>
<evidence type="ECO:0000313" key="16">
    <source>
        <dbReference type="Proteomes" id="UP001642260"/>
    </source>
</evidence>
<keyword evidence="8" id="KW-0833">Ubl conjugation pathway</keyword>
<dbReference type="PROSITE" id="PS50089">
    <property type="entry name" value="ZF_RING_2"/>
    <property type="match status" value="1"/>
</dbReference>
<evidence type="ECO:0000256" key="2">
    <source>
        <dbReference type="ARBA" id="ARBA00004906"/>
    </source>
</evidence>
<keyword evidence="16" id="KW-1185">Reference proteome</keyword>
<dbReference type="InterPro" id="IPR013083">
    <property type="entry name" value="Znf_RING/FYVE/PHD"/>
</dbReference>
<comment type="pathway">
    <text evidence="2">Protein modification; protein ubiquitination.</text>
</comment>
<dbReference type="PROSITE" id="PS51081">
    <property type="entry name" value="ZF_SIAH"/>
    <property type="match status" value="1"/>
</dbReference>
<evidence type="ECO:0000259" key="14">
    <source>
        <dbReference type="PROSITE" id="PS51081"/>
    </source>
</evidence>